<reference evidence="1" key="1">
    <citation type="submission" date="2022-04" db="EMBL/GenBank/DDBJ databases">
        <title>Complete genome of Methanoplanus endosymbiosus DSM 3599.</title>
        <authorList>
            <person name="Chen S.-C."/>
            <person name="You Y.-T."/>
            <person name="Zhou Y.-Z."/>
            <person name="Lai M.-C."/>
        </authorList>
    </citation>
    <scope>NUCLEOTIDE SEQUENCE</scope>
    <source>
        <strain evidence="1">DSM 3599</strain>
    </source>
</reference>
<organism evidence="1 2">
    <name type="scientific">Methanoplanus endosymbiosus</name>
    <dbReference type="NCBI Taxonomy" id="33865"/>
    <lineage>
        <taxon>Archaea</taxon>
        <taxon>Methanobacteriati</taxon>
        <taxon>Methanobacteriota</taxon>
        <taxon>Stenosarchaea group</taxon>
        <taxon>Methanomicrobia</taxon>
        <taxon>Methanomicrobiales</taxon>
        <taxon>Methanomicrobiaceae</taxon>
        <taxon>Methanoplanus</taxon>
    </lineage>
</organism>
<dbReference type="KEGG" id="mend:L6E24_10095"/>
<dbReference type="Proteomes" id="UP001060368">
    <property type="component" value="Chromosome"/>
</dbReference>
<name>A0A9E7PKH7_9EURY</name>
<accession>A0A9E7PKH7</accession>
<sequence>MTVRIHEQKNAIERINQILKSESEFTLIAGELNSLGFIQVSGTDNPASFENRDLELYVRMYSESDNSVKRYELLTFEEIEKELNNKQ</sequence>
<proteinExistence type="predicted"/>
<keyword evidence="2" id="KW-1185">Reference proteome</keyword>
<dbReference type="AlphaFoldDB" id="A0A9E7PKH7"/>
<evidence type="ECO:0000313" key="1">
    <source>
        <dbReference type="EMBL" id="UUX91713.1"/>
    </source>
</evidence>
<protein>
    <submittedName>
        <fullName evidence="1">Uncharacterized protein</fullName>
    </submittedName>
</protein>
<dbReference type="GeneID" id="74308054"/>
<dbReference type="EMBL" id="CP096115">
    <property type="protein sequence ID" value="UUX91713.1"/>
    <property type="molecule type" value="Genomic_DNA"/>
</dbReference>
<evidence type="ECO:0000313" key="2">
    <source>
        <dbReference type="Proteomes" id="UP001060368"/>
    </source>
</evidence>
<gene>
    <name evidence="1" type="ORF">L6E24_10095</name>
</gene>
<dbReference type="RefSeq" id="WP_257741866.1">
    <property type="nucleotide sequence ID" value="NZ_CP096115.1"/>
</dbReference>